<dbReference type="AlphaFoldDB" id="A0A0D6XTF4"/>
<evidence type="ECO:0000256" key="2">
    <source>
        <dbReference type="ARBA" id="ARBA00022630"/>
    </source>
</evidence>
<dbReference type="Pfam" id="PF01494">
    <property type="entry name" value="FAD_binding_3"/>
    <property type="match status" value="1"/>
</dbReference>
<protein>
    <submittedName>
        <fullName evidence="7">Putative monooxygenase</fullName>
        <ecNumber evidence="7">1.14.13.1</ecNumber>
    </submittedName>
</protein>
<evidence type="ECO:0000313" key="9">
    <source>
        <dbReference type="Proteomes" id="UP000254100"/>
    </source>
</evidence>
<name>A0A0D6XTF4_9STAP</name>
<accession>A0A0D6XTF4</accession>
<reference evidence="6 8" key="1">
    <citation type="submission" date="2015-01" db="EMBL/GenBank/DDBJ databases">
        <authorList>
            <person name="Guo J."/>
        </authorList>
    </citation>
    <scope>NUCLEOTIDE SEQUENCE [LARGE SCALE GENOMIC DNA]</scope>
    <source>
        <strain evidence="6 8">DSM 22147</strain>
    </source>
</reference>
<gene>
    <name evidence="7" type="primary">nahG</name>
    <name evidence="7" type="ORF">NCTC13832_01977</name>
    <name evidence="6" type="ORF">TP70_04130</name>
</gene>
<dbReference type="GO" id="GO:0018658">
    <property type="term" value="F:salicylate 1-monooxygenase activity"/>
    <property type="evidence" value="ECO:0007669"/>
    <property type="project" value="UniProtKB-EC"/>
</dbReference>
<proteinExistence type="predicted"/>
<dbReference type="PRINTS" id="PR00420">
    <property type="entry name" value="RNGMNOXGNASE"/>
</dbReference>
<dbReference type="InterPro" id="IPR036188">
    <property type="entry name" value="FAD/NAD-bd_sf"/>
</dbReference>
<keyword evidence="7" id="KW-0503">Monooxygenase</keyword>
<dbReference type="RefSeq" id="WP_044359652.1">
    <property type="nucleotide sequence ID" value="NZ_JXWY01000031.1"/>
</dbReference>
<keyword evidence="8" id="KW-1185">Reference proteome</keyword>
<evidence type="ECO:0000313" key="7">
    <source>
        <dbReference type="EMBL" id="SUM58229.1"/>
    </source>
</evidence>
<keyword evidence="4 7" id="KW-0560">Oxidoreductase</keyword>
<reference evidence="7 9" key="2">
    <citation type="submission" date="2018-06" db="EMBL/GenBank/DDBJ databases">
        <authorList>
            <consortium name="Pathogen Informatics"/>
            <person name="Doyle S."/>
        </authorList>
    </citation>
    <scope>NUCLEOTIDE SEQUENCE [LARGE SCALE GENOMIC DNA]</scope>
    <source>
        <strain evidence="7 9">NCTC13832</strain>
    </source>
</reference>
<dbReference type="Proteomes" id="UP000254100">
    <property type="component" value="Unassembled WGS sequence"/>
</dbReference>
<evidence type="ECO:0000313" key="6">
    <source>
        <dbReference type="EMBL" id="KIX91138.1"/>
    </source>
</evidence>
<dbReference type="EMBL" id="JXWY01000031">
    <property type="protein sequence ID" value="KIX91138.1"/>
    <property type="molecule type" value="Genomic_DNA"/>
</dbReference>
<evidence type="ECO:0000259" key="5">
    <source>
        <dbReference type="Pfam" id="PF01494"/>
    </source>
</evidence>
<evidence type="ECO:0000313" key="8">
    <source>
        <dbReference type="Proteomes" id="UP000032366"/>
    </source>
</evidence>
<dbReference type="Gene3D" id="3.50.50.60">
    <property type="entry name" value="FAD/NAD(P)-binding domain"/>
    <property type="match status" value="1"/>
</dbReference>
<dbReference type="STRING" id="569857.TP70_04130"/>
<organism evidence="7 9">
    <name type="scientific">Staphylococcus microti</name>
    <dbReference type="NCBI Taxonomy" id="569857"/>
    <lineage>
        <taxon>Bacteria</taxon>
        <taxon>Bacillati</taxon>
        <taxon>Bacillota</taxon>
        <taxon>Bacilli</taxon>
        <taxon>Bacillales</taxon>
        <taxon>Staphylococcaceae</taxon>
        <taxon>Staphylococcus</taxon>
    </lineage>
</organism>
<dbReference type="NCBIfam" id="NF005243">
    <property type="entry name" value="PRK06753.1"/>
    <property type="match status" value="1"/>
</dbReference>
<dbReference type="OrthoDB" id="9766816at2"/>
<dbReference type="EC" id="1.14.13.1" evidence="7"/>
<keyword evidence="3" id="KW-0274">FAD</keyword>
<dbReference type="PANTHER" id="PTHR46496:SF1">
    <property type="entry name" value="ZEAXANTHIN EPOXIDASE, CHLOROPLASTIC"/>
    <property type="match status" value="1"/>
</dbReference>
<evidence type="ECO:0000256" key="4">
    <source>
        <dbReference type="ARBA" id="ARBA00023002"/>
    </source>
</evidence>
<dbReference type="Proteomes" id="UP000032366">
    <property type="component" value="Unassembled WGS sequence"/>
</dbReference>
<feature type="domain" description="FAD-binding" evidence="5">
    <location>
        <begin position="3"/>
        <end position="331"/>
    </location>
</feature>
<evidence type="ECO:0000256" key="3">
    <source>
        <dbReference type="ARBA" id="ARBA00022827"/>
    </source>
</evidence>
<sequence>MKIGIVGAGIGGLTLAALLREQQHDVHIFEQQAAIKEVGAGIGIGGNVIDKLGDRDLAKGIKNVGHLLETTRMLDAQGRVLCEVPFDKKTTNVTVLRQTLVDTIASYVTDEMLHFNHEVTSVEASESMARIHFRQQASQTFDLVVGADGIHSVVRQTVNPKAKVQYQGYTCFRGMVTSVPELGAVADEYWGSKGRFGIVPLLNGGAYWFAAINAKADDLQFKRFNKPYLQAYFNQYPEPVRQVLDQQPETEILHHDIYDLKPLKTFVYEQRIVLLGDAAHATTPNMGQGAGQAMEDAIVLANVLAKYDTMAAALKRYDKLRVKHTAKVIKRSRKIGRIAQKEGRISMALRNRFARKLPVRIVARQLKFLYKTKSE</sequence>
<dbReference type="PANTHER" id="PTHR46496">
    <property type="match status" value="1"/>
</dbReference>
<evidence type="ECO:0000256" key="1">
    <source>
        <dbReference type="ARBA" id="ARBA00001974"/>
    </source>
</evidence>
<keyword evidence="2" id="KW-0285">Flavoprotein</keyword>
<dbReference type="InterPro" id="IPR002938">
    <property type="entry name" value="FAD-bd"/>
</dbReference>
<comment type="cofactor">
    <cofactor evidence="1">
        <name>FAD</name>
        <dbReference type="ChEBI" id="CHEBI:57692"/>
    </cofactor>
</comment>
<dbReference type="EMBL" id="UHDT01000001">
    <property type="protein sequence ID" value="SUM58229.1"/>
    <property type="molecule type" value="Genomic_DNA"/>
</dbReference>
<dbReference type="SUPFAM" id="SSF51905">
    <property type="entry name" value="FAD/NAD(P)-binding domain"/>
    <property type="match status" value="1"/>
</dbReference>
<dbReference type="GO" id="GO:0071949">
    <property type="term" value="F:FAD binding"/>
    <property type="evidence" value="ECO:0007669"/>
    <property type="project" value="InterPro"/>
</dbReference>